<reference evidence="1" key="2">
    <citation type="journal article" date="2022" name="Sci. Total Environ.">
        <title>Prevalence, transmission, and molecular epidemiology of tet(X)-positive bacteria among humans, animals, and environmental niches in China: An epidemiological, and genomic-based study.</title>
        <authorList>
            <person name="Dong N."/>
            <person name="Zeng Y."/>
            <person name="Cai C."/>
            <person name="Sun C."/>
            <person name="Lu J."/>
            <person name="Liu C."/>
            <person name="Zhou H."/>
            <person name="Sun Q."/>
            <person name="Shu L."/>
            <person name="Wang H."/>
            <person name="Wang Y."/>
            <person name="Wang S."/>
            <person name="Wu C."/>
            <person name="Chan E.W."/>
            <person name="Chen G."/>
            <person name="Shen Z."/>
            <person name="Chen S."/>
            <person name="Zhang R."/>
        </authorList>
    </citation>
    <scope>NUCLEOTIDE SEQUENCE</scope>
    <source>
        <strain evidence="1">R655-4</strain>
    </source>
</reference>
<dbReference type="RefSeq" id="WP_286491640.1">
    <property type="nucleotide sequence ID" value="NZ_JACAGJ010000001.1"/>
</dbReference>
<gene>
    <name evidence="1" type="ORF">HX001_01915</name>
</gene>
<dbReference type="Proteomes" id="UP001170959">
    <property type="component" value="Unassembled WGS sequence"/>
</dbReference>
<organism evidence="1 2">
    <name type="scientific">Empedobacter brevis</name>
    <dbReference type="NCBI Taxonomy" id="247"/>
    <lineage>
        <taxon>Bacteria</taxon>
        <taxon>Pseudomonadati</taxon>
        <taxon>Bacteroidota</taxon>
        <taxon>Flavobacteriia</taxon>
        <taxon>Flavobacteriales</taxon>
        <taxon>Weeksellaceae</taxon>
        <taxon>Empedobacter</taxon>
    </lineage>
</organism>
<protein>
    <submittedName>
        <fullName evidence="1">Uncharacterized protein</fullName>
    </submittedName>
</protein>
<dbReference type="EMBL" id="JACAGJ010000001">
    <property type="protein sequence ID" value="MDM1071242.1"/>
    <property type="molecule type" value="Genomic_DNA"/>
</dbReference>
<accession>A0AAJ1V6H9</accession>
<dbReference type="AlphaFoldDB" id="A0AAJ1V6H9"/>
<evidence type="ECO:0000313" key="1">
    <source>
        <dbReference type="EMBL" id="MDM1071242.1"/>
    </source>
</evidence>
<comment type="caution">
    <text evidence="1">The sequence shown here is derived from an EMBL/GenBank/DDBJ whole genome shotgun (WGS) entry which is preliminary data.</text>
</comment>
<reference evidence="1" key="1">
    <citation type="submission" date="2020-06" db="EMBL/GenBank/DDBJ databases">
        <authorList>
            <person name="Dong N."/>
        </authorList>
    </citation>
    <scope>NUCLEOTIDE SEQUENCE</scope>
    <source>
        <strain evidence="1">R655-4</strain>
    </source>
</reference>
<sequence>MKRRKNNLDIQNKIAILENYPDISEKQYKIFKEDIKNLNFSSNTFYKMLLIDFSIDEAIFNEKLHSYYYTLLQKDHQLIKLMVLDYLFVMNSFFNTDEAIIELKKVLKTKYVRNIVKNQIYINLIFFKHKKNKNFQKIVEALISNLKKTINYRSHIRVYNYIIDYELYQIIRKEDVKKMIEISEKKELGKAVESSINKLYTILNIE</sequence>
<proteinExistence type="predicted"/>
<name>A0AAJ1V6H9_9FLAO</name>
<evidence type="ECO:0000313" key="2">
    <source>
        <dbReference type="Proteomes" id="UP001170959"/>
    </source>
</evidence>